<keyword evidence="4" id="KW-1185">Reference proteome</keyword>
<dbReference type="PANTHER" id="PTHR46270:SF2">
    <property type="entry name" value="TIR DOMAIN-CONTAINING PROTEIN"/>
    <property type="match status" value="1"/>
</dbReference>
<sequence>MGSGSSTSNKIKDSHLQVARQDLVKDASTVKPNTSAGLVTETTSSGNRKKQKKSTKRDSGSEGYGSEDSSSVTSQSDIAPYLKNMPKPQTNHKHTPLRTVSTIQPENDEALIRAHPELKTVLKSFDDCLDLLGQKEKWKEDHNETYFDKVQKNLKQNLLVNFQDVDHEEKRQIMGNHLVNKGFPKLLFDFYECVTDEADIQAFDNGLAQEAFDGDEILMVLVTLREIFWNFTDSCPAFSKSVSETGLFKYLINDLSAIKDDGLDVLEEDQRRFAFNSAVAILHNCAHNPDTERSIYRDIKAVDGLLPFLKSKQPQIQMVTLLALADMIDDNECDKIQGSEKVFQFLRDMIKEAHEAPDRRKEGFHASELIDGLSGLAKAEKNKLLIMDTKPLGIFRQILEDGHEKELASVCRVIRELAFSQTNIVKIKNEDVLCKKLLELRAHRNKEISLSAQGAIFQLKLDVSTTTGAPGDLPPIPDVETQGAAFGTDVSKGIATKQRRPLPKRLSRGELPWHVEHIMISYNWDNQKEILKIKDYLVEREYNVWLDLEHMHTYMLDAMAQAVEKAFVVLVCFSEKYKLSQNCRAEAEYAFYKQKEIIPLKMQAGYNPDGWLGILLGPKLYYEFSETFNFEDKVKDLLNAIDKLPNNLRHSHDRRLRLKEYGVVIYFPPVTSSRLKKH</sequence>
<dbReference type="Proteomes" id="UP001195483">
    <property type="component" value="Unassembled WGS sequence"/>
</dbReference>
<dbReference type="GO" id="GO:0007165">
    <property type="term" value="P:signal transduction"/>
    <property type="evidence" value="ECO:0007669"/>
    <property type="project" value="InterPro"/>
</dbReference>
<protein>
    <recommendedName>
        <fullName evidence="2">TIR domain-containing protein</fullName>
    </recommendedName>
</protein>
<name>A0AAE0THH1_9BIVA</name>
<reference evidence="3" key="1">
    <citation type="journal article" date="2021" name="Genome Biol. Evol.">
        <title>A High-Quality Reference Genome for a Parasitic Bivalve with Doubly Uniparental Inheritance (Bivalvia: Unionida).</title>
        <authorList>
            <person name="Smith C.H."/>
        </authorList>
    </citation>
    <scope>NUCLEOTIDE SEQUENCE</scope>
    <source>
        <strain evidence="3">CHS0354</strain>
    </source>
</reference>
<dbReference type="InterPro" id="IPR000157">
    <property type="entry name" value="TIR_dom"/>
</dbReference>
<feature type="domain" description="TIR" evidence="2">
    <location>
        <begin position="518"/>
        <end position="637"/>
    </location>
</feature>
<accession>A0AAE0THH1</accession>
<comment type="caution">
    <text evidence="3">The sequence shown here is derived from an EMBL/GenBank/DDBJ whole genome shotgun (WGS) entry which is preliminary data.</text>
</comment>
<dbReference type="InterPro" id="IPR011989">
    <property type="entry name" value="ARM-like"/>
</dbReference>
<dbReference type="InterPro" id="IPR035897">
    <property type="entry name" value="Toll_tir_struct_dom_sf"/>
</dbReference>
<organism evidence="3 4">
    <name type="scientific">Potamilus streckersoni</name>
    <dbReference type="NCBI Taxonomy" id="2493646"/>
    <lineage>
        <taxon>Eukaryota</taxon>
        <taxon>Metazoa</taxon>
        <taxon>Spiralia</taxon>
        <taxon>Lophotrochozoa</taxon>
        <taxon>Mollusca</taxon>
        <taxon>Bivalvia</taxon>
        <taxon>Autobranchia</taxon>
        <taxon>Heteroconchia</taxon>
        <taxon>Palaeoheterodonta</taxon>
        <taxon>Unionida</taxon>
        <taxon>Unionoidea</taxon>
        <taxon>Unionidae</taxon>
        <taxon>Ambleminae</taxon>
        <taxon>Lampsilini</taxon>
        <taxon>Potamilus</taxon>
    </lineage>
</organism>
<evidence type="ECO:0000259" key="2">
    <source>
        <dbReference type="Pfam" id="PF13676"/>
    </source>
</evidence>
<reference evidence="3" key="3">
    <citation type="submission" date="2023-05" db="EMBL/GenBank/DDBJ databases">
        <authorList>
            <person name="Smith C.H."/>
        </authorList>
    </citation>
    <scope>NUCLEOTIDE SEQUENCE</scope>
    <source>
        <strain evidence="3">CHS0354</strain>
        <tissue evidence="3">Mantle</tissue>
    </source>
</reference>
<dbReference type="Gene3D" id="3.40.50.10140">
    <property type="entry name" value="Toll/interleukin-1 receptor homology (TIR) domain"/>
    <property type="match status" value="1"/>
</dbReference>
<dbReference type="Pfam" id="PF13676">
    <property type="entry name" value="TIR_2"/>
    <property type="match status" value="1"/>
</dbReference>
<dbReference type="SUPFAM" id="SSF52200">
    <property type="entry name" value="Toll/Interleukin receptor TIR domain"/>
    <property type="match status" value="1"/>
</dbReference>
<evidence type="ECO:0000313" key="3">
    <source>
        <dbReference type="EMBL" id="KAK3610000.1"/>
    </source>
</evidence>
<dbReference type="InterPro" id="IPR016024">
    <property type="entry name" value="ARM-type_fold"/>
</dbReference>
<proteinExistence type="predicted"/>
<dbReference type="PANTHER" id="PTHR46270">
    <property type="entry name" value="ARMADILLO-TYPE FOLD-RELATED"/>
    <property type="match status" value="1"/>
</dbReference>
<feature type="compositionally biased region" description="Low complexity" evidence="1">
    <location>
        <begin position="64"/>
        <end position="75"/>
    </location>
</feature>
<evidence type="ECO:0000256" key="1">
    <source>
        <dbReference type="SAM" id="MobiDB-lite"/>
    </source>
</evidence>
<dbReference type="AlphaFoldDB" id="A0AAE0THH1"/>
<evidence type="ECO:0000313" key="4">
    <source>
        <dbReference type="Proteomes" id="UP001195483"/>
    </source>
</evidence>
<feature type="region of interest" description="Disordered" evidence="1">
    <location>
        <begin position="1"/>
        <end position="75"/>
    </location>
</feature>
<reference evidence="3" key="2">
    <citation type="journal article" date="2021" name="Genome Biol. Evol.">
        <title>Developing a high-quality reference genome for a parasitic bivalve with doubly uniparental inheritance (Bivalvia: Unionida).</title>
        <authorList>
            <person name="Smith C.H."/>
        </authorList>
    </citation>
    <scope>NUCLEOTIDE SEQUENCE</scope>
    <source>
        <strain evidence="3">CHS0354</strain>
        <tissue evidence="3">Mantle</tissue>
    </source>
</reference>
<dbReference type="Gene3D" id="1.25.10.10">
    <property type="entry name" value="Leucine-rich Repeat Variant"/>
    <property type="match status" value="1"/>
</dbReference>
<dbReference type="SUPFAM" id="SSF48371">
    <property type="entry name" value="ARM repeat"/>
    <property type="match status" value="1"/>
</dbReference>
<gene>
    <name evidence="3" type="ORF">CHS0354_032345</name>
</gene>
<dbReference type="EMBL" id="JAEAOA010001913">
    <property type="protein sequence ID" value="KAK3610000.1"/>
    <property type="molecule type" value="Genomic_DNA"/>
</dbReference>
<feature type="compositionally biased region" description="Polar residues" evidence="1">
    <location>
        <begin position="30"/>
        <end position="46"/>
    </location>
</feature>